<feature type="signal peptide" evidence="1">
    <location>
        <begin position="1"/>
        <end position="24"/>
    </location>
</feature>
<feature type="chain" id="PRO_5018061988" description="OmpA-like domain-containing protein" evidence="1">
    <location>
        <begin position="25"/>
        <end position="145"/>
    </location>
</feature>
<evidence type="ECO:0000313" key="3">
    <source>
        <dbReference type="Proteomes" id="UP000198290"/>
    </source>
</evidence>
<protein>
    <recommendedName>
        <fullName evidence="4">OmpA-like domain-containing protein</fullName>
    </recommendedName>
</protein>
<dbReference type="PROSITE" id="PS51257">
    <property type="entry name" value="PROKAR_LIPOPROTEIN"/>
    <property type="match status" value="1"/>
</dbReference>
<dbReference type="EMBL" id="AP018823">
    <property type="protein sequence ID" value="BBF85219.1"/>
    <property type="molecule type" value="Genomic_DNA"/>
</dbReference>
<evidence type="ECO:0000256" key="1">
    <source>
        <dbReference type="SAM" id="SignalP"/>
    </source>
</evidence>
<dbReference type="KEGG" id="amah:DLM_1600"/>
<reference evidence="2 3" key="2">
    <citation type="journal article" date="2017" name="Genome Announc.">
        <title>Draft genome sequence of Aquitalea magnusonii strain H3, a plant growth-promoting bacterium of duckweed Lemna minor.</title>
        <authorList>
            <person name="Ishizawa H."/>
            <person name="Kuroda M."/>
            <person name="Ike M."/>
        </authorList>
    </citation>
    <scope>NUCLEOTIDE SEQUENCE [LARGE SCALE GENOMIC DNA]</scope>
    <source>
        <strain evidence="2 3">H3</strain>
    </source>
</reference>
<name>A0A3G9GF02_9NEIS</name>
<evidence type="ECO:0000313" key="2">
    <source>
        <dbReference type="EMBL" id="BBF85219.1"/>
    </source>
</evidence>
<dbReference type="AlphaFoldDB" id="A0A3G9GF02"/>
<sequence length="145" mass="15648">MKQLLLCGLLSVMLAGCAANQSRALDPVTKAALDKAAVEKAALEKKIDANMAIDPDFIPFDKLSPKLDEVGKGQLLRQLPKLKASKSIIVRGHCYRGDIGNAKAAAQARAVDVKNFLTSVGVSEVYITLRYDTERKSHGVQLVSK</sequence>
<keyword evidence="1" id="KW-0732">Signal</keyword>
<proteinExistence type="predicted"/>
<dbReference type="OrthoDB" id="8588894at2"/>
<accession>A0A3G9GF02</accession>
<gene>
    <name evidence="2" type="ORF">DLM_1600</name>
</gene>
<reference evidence="3" key="3">
    <citation type="journal article" date="2017" name="Plant Physiol. Biochem.">
        <title>Differential oxidative and antioxidative response of duckweed Lemna minor toward plant growth promoting/inhibiting bacteria.</title>
        <authorList>
            <person name="Ishizawa H."/>
            <person name="Kuroda M."/>
            <person name="Morikawa M."/>
            <person name="Ike M."/>
        </authorList>
    </citation>
    <scope>NUCLEOTIDE SEQUENCE [LARGE SCALE GENOMIC DNA]</scope>
    <source>
        <strain evidence="3">H3</strain>
    </source>
</reference>
<dbReference type="Proteomes" id="UP000198290">
    <property type="component" value="Chromosome"/>
</dbReference>
<reference evidence="3" key="1">
    <citation type="journal article" date="2017" name="Biotechnol. Biofuels">
        <title>Evaluation of environmental bacterial communities as a factor affecting the growth of duckweed Lemna minor.</title>
        <authorList>
            <person name="Ishizawa H."/>
            <person name="Kuroda M."/>
            <person name="Morikawa M."/>
            <person name="Ike M."/>
        </authorList>
    </citation>
    <scope>NUCLEOTIDE SEQUENCE [LARGE SCALE GENOMIC DNA]</scope>
    <source>
        <strain evidence="3">H3</strain>
    </source>
</reference>
<evidence type="ECO:0008006" key="4">
    <source>
        <dbReference type="Google" id="ProtNLM"/>
    </source>
</evidence>
<dbReference type="RefSeq" id="WP_089084304.1">
    <property type="nucleotide sequence ID" value="NZ_AP018823.1"/>
</dbReference>
<organism evidence="2 3">
    <name type="scientific">Aquitalea magnusonii</name>
    <dbReference type="NCBI Taxonomy" id="332411"/>
    <lineage>
        <taxon>Bacteria</taxon>
        <taxon>Pseudomonadati</taxon>
        <taxon>Pseudomonadota</taxon>
        <taxon>Betaproteobacteria</taxon>
        <taxon>Neisseriales</taxon>
        <taxon>Chromobacteriaceae</taxon>
        <taxon>Aquitalea</taxon>
    </lineage>
</organism>
<keyword evidence="3" id="KW-1185">Reference proteome</keyword>